<reference evidence="2" key="1">
    <citation type="submission" date="2016-11" db="EMBL/GenBank/DDBJ databases">
        <authorList>
            <person name="Varghese N."/>
            <person name="Submissions S."/>
        </authorList>
    </citation>
    <scope>NUCLEOTIDE SEQUENCE [LARGE SCALE GENOMIC DNA]</scope>
    <source>
        <strain evidence="2">DSM 26884</strain>
    </source>
</reference>
<gene>
    <name evidence="1" type="ORF">SAMN05444350_11067</name>
</gene>
<keyword evidence="2" id="KW-1185">Reference proteome</keyword>
<dbReference type="AlphaFoldDB" id="A0A1M6EU84"/>
<name>A0A1M6EU84_9BACE</name>
<accession>A0A1M6EU84</accession>
<dbReference type="eggNOG" id="ENOG502ZCB9">
    <property type="taxonomic scope" value="Bacteria"/>
</dbReference>
<evidence type="ECO:0000313" key="2">
    <source>
        <dbReference type="Proteomes" id="UP000184192"/>
    </source>
</evidence>
<dbReference type="Proteomes" id="UP000184192">
    <property type="component" value="Unassembled WGS sequence"/>
</dbReference>
<dbReference type="EMBL" id="FQZN01000010">
    <property type="protein sequence ID" value="SHI88968.1"/>
    <property type="molecule type" value="Genomic_DNA"/>
</dbReference>
<proteinExistence type="predicted"/>
<sequence length="307" mass="35888">MLYNPIIGDSVPEVSRRDWDVSYSLGNSWKKADKVKRKNSSLFKVDVVIYPELSLKNLIITQIYQVLFNLSPAVEVSLWKGMKLTAQIVVPIYNDGYPYLYDKVHPGFIGISQKLRLPYNIWGTFTIGHFSSERYGLDFQAVHHCIWDERFSLTGRIGYTGAGYWNGFTMHYGTKKRFTWSLGAEFYWPRYYNIETSMKVEQYLLGEKGVRVDMIRHFRYVSIGFYAMKAKGVKANGGFRFQIALPPYKYKRHGYVPRITPSYNMGLAYNAGNEQYYYKGYRAMPDDNIMHNNSFNPYFIKSELLNF</sequence>
<organism evidence="1 2">
    <name type="scientific">Bacteroides stercorirosoris</name>
    <dbReference type="NCBI Taxonomy" id="871324"/>
    <lineage>
        <taxon>Bacteria</taxon>
        <taxon>Pseudomonadati</taxon>
        <taxon>Bacteroidota</taxon>
        <taxon>Bacteroidia</taxon>
        <taxon>Bacteroidales</taxon>
        <taxon>Bacteroidaceae</taxon>
        <taxon>Bacteroides</taxon>
    </lineage>
</organism>
<protein>
    <submittedName>
        <fullName evidence="1">Uncharacterized protein</fullName>
    </submittedName>
</protein>
<evidence type="ECO:0000313" key="1">
    <source>
        <dbReference type="EMBL" id="SHI88968.1"/>
    </source>
</evidence>